<accession>A0AA46TI32</accession>
<feature type="chain" id="PRO_5041428184" evidence="1">
    <location>
        <begin position="30"/>
        <end position="148"/>
    </location>
</feature>
<evidence type="ECO:0000256" key="1">
    <source>
        <dbReference type="SAM" id="SignalP"/>
    </source>
</evidence>
<gene>
    <name evidence="2" type="ORF">L0C25_00415</name>
</gene>
<dbReference type="Proteomes" id="UP001164390">
    <property type="component" value="Chromosome"/>
</dbReference>
<feature type="signal peptide" evidence="1">
    <location>
        <begin position="1"/>
        <end position="29"/>
    </location>
</feature>
<name>A0AA46TI32_9ACTN</name>
<dbReference type="AlphaFoldDB" id="A0AA46TI32"/>
<dbReference type="RefSeq" id="WP_271634403.1">
    <property type="nucleotide sequence ID" value="NZ_CP094970.1"/>
</dbReference>
<sequence length="148" mass="16683">MPSVHLRLVTALAATALAASLTAPASATAGEASVRRAVPGTYKMKPSKGQLSFKVTRKGTYMKHWKALLLTRCGGYPSPITYQWLWYDFPTTKIKRSGWVRRTWKKDDFRMKLRVKFVGKRAKRGYTAYSGPGQCVAVRKWTARRVGK</sequence>
<keyword evidence="3" id="KW-1185">Reference proteome</keyword>
<proteinExistence type="predicted"/>
<evidence type="ECO:0000313" key="3">
    <source>
        <dbReference type="Proteomes" id="UP001164390"/>
    </source>
</evidence>
<keyword evidence="1" id="KW-0732">Signal</keyword>
<dbReference type="EMBL" id="CP094970">
    <property type="protein sequence ID" value="UYM05586.1"/>
    <property type="molecule type" value="Genomic_DNA"/>
</dbReference>
<organism evidence="2 3">
    <name type="scientific">Solicola gregarius</name>
    <dbReference type="NCBI Taxonomy" id="2908642"/>
    <lineage>
        <taxon>Bacteria</taxon>
        <taxon>Bacillati</taxon>
        <taxon>Actinomycetota</taxon>
        <taxon>Actinomycetes</taxon>
        <taxon>Propionibacteriales</taxon>
        <taxon>Nocardioidaceae</taxon>
        <taxon>Solicola</taxon>
    </lineage>
</organism>
<protein>
    <submittedName>
        <fullName evidence="2">Uncharacterized protein</fullName>
    </submittedName>
</protein>
<dbReference type="KEGG" id="sgrg:L0C25_00415"/>
<evidence type="ECO:0000313" key="2">
    <source>
        <dbReference type="EMBL" id="UYM05586.1"/>
    </source>
</evidence>
<reference evidence="2" key="1">
    <citation type="submission" date="2022-01" db="EMBL/GenBank/DDBJ databases">
        <title>Nocardioidaceae gen. sp. A5X3R13.</title>
        <authorList>
            <person name="Lopez Marin M.A."/>
            <person name="Uhlik O."/>
        </authorList>
    </citation>
    <scope>NUCLEOTIDE SEQUENCE</scope>
    <source>
        <strain evidence="2">A5X3R13</strain>
    </source>
</reference>